<comment type="similarity">
    <text evidence="2 7">Belongs to the eukaryotic diacylglycerol kinase family.</text>
</comment>
<dbReference type="Pfam" id="PF00609">
    <property type="entry name" value="DAGK_acc"/>
    <property type="match status" value="2"/>
</dbReference>
<dbReference type="PANTHER" id="PTHR11255">
    <property type="entry name" value="DIACYLGLYCEROL KINASE"/>
    <property type="match status" value="1"/>
</dbReference>
<dbReference type="PROSITE" id="PS50146">
    <property type="entry name" value="DAGK"/>
    <property type="match status" value="1"/>
</dbReference>
<keyword evidence="3 7" id="KW-0808">Transferase</keyword>
<dbReference type="InterPro" id="IPR000756">
    <property type="entry name" value="Diacylglycerol_kin_accessory"/>
</dbReference>
<evidence type="ECO:0000313" key="9">
    <source>
        <dbReference type="Proteomes" id="UP000079169"/>
    </source>
</evidence>
<keyword evidence="5 7" id="KW-0418">Kinase</keyword>
<dbReference type="SUPFAM" id="SSF111331">
    <property type="entry name" value="NAD kinase/diacylglycerol kinase-like"/>
    <property type="match status" value="1"/>
</dbReference>
<feature type="non-terminal residue" evidence="10">
    <location>
        <position position="1"/>
    </location>
</feature>
<dbReference type="STRING" id="121845.A0A3Q0IXL6"/>
<dbReference type="InterPro" id="IPR037607">
    <property type="entry name" value="DGK"/>
</dbReference>
<organism evidence="9 10">
    <name type="scientific">Diaphorina citri</name>
    <name type="common">Asian citrus psyllid</name>
    <dbReference type="NCBI Taxonomy" id="121845"/>
    <lineage>
        <taxon>Eukaryota</taxon>
        <taxon>Metazoa</taxon>
        <taxon>Ecdysozoa</taxon>
        <taxon>Arthropoda</taxon>
        <taxon>Hexapoda</taxon>
        <taxon>Insecta</taxon>
        <taxon>Pterygota</taxon>
        <taxon>Neoptera</taxon>
        <taxon>Paraneoptera</taxon>
        <taxon>Hemiptera</taxon>
        <taxon>Sternorrhyncha</taxon>
        <taxon>Psylloidea</taxon>
        <taxon>Psyllidae</taxon>
        <taxon>Diaphorininae</taxon>
        <taxon>Diaphorina</taxon>
    </lineage>
</organism>
<dbReference type="InterPro" id="IPR016064">
    <property type="entry name" value="NAD/diacylglycerol_kinase_sf"/>
</dbReference>
<evidence type="ECO:0000256" key="1">
    <source>
        <dbReference type="ARBA" id="ARBA00001383"/>
    </source>
</evidence>
<protein>
    <recommendedName>
        <fullName evidence="7">Diacylglycerol kinase</fullName>
        <shortName evidence="7">DAG kinase</shortName>
        <ecNumber evidence="7">2.7.1.107</ecNumber>
    </recommendedName>
</protein>
<keyword evidence="9" id="KW-1185">Reference proteome</keyword>
<evidence type="ECO:0000256" key="3">
    <source>
        <dbReference type="ARBA" id="ARBA00022679"/>
    </source>
</evidence>
<dbReference type="Pfam" id="PF00781">
    <property type="entry name" value="DAGK_cat"/>
    <property type="match status" value="1"/>
</dbReference>
<sequence length="473" mass="52786">SFLKVCDFGPYRKFIIPPDCITLETKRAGVRFRKSHVITVRAPSWEPWTPLIVLGNRKSGNGDGSHILSTFRRLLNPLQVVDLADKSPEEALQWVSLMPSSGQTLILAAGGDGTAAWILNTIHNMKLDPAPSVGIIPLGTGNDLSRVLGWGKLYDRDTCSLIKLLHKTPMQIDGEPWLQPPAMITLSHVCQCTVCEMLLMNNLNEYYCDCCGVCADLKCIPTANTSIQCKQISIVHPKHTKMKHLWTKDSEDGMGDSLEQDQKIDDSKIEVMALYSSFHIARLQVGLSEPLKLGQVSQVKVCQCAVCEMLLMNNLNEYYCDCCGIKLLHKTPMQIDGEPWLQPPAMITLSHVDKANFLYLTFGTQQAMERGCRDLDQRIELYLDGERVDLPPIESVVVLNIPSWASGVDLWKLGRDSEDGMGDSLEQDQNIDDSKIEVMALYSSFHIARLQVGLSEPLKLGQVSQVKRNFEAE</sequence>
<reference evidence="10" key="1">
    <citation type="submission" date="2025-08" db="UniProtKB">
        <authorList>
            <consortium name="RefSeq"/>
        </authorList>
    </citation>
    <scope>IDENTIFICATION</scope>
</reference>
<dbReference type="Gene3D" id="3.40.50.10330">
    <property type="entry name" value="Probable inorganic polyphosphate/atp-NAD kinase, domain 1"/>
    <property type="match status" value="1"/>
</dbReference>
<dbReference type="GO" id="GO:0005524">
    <property type="term" value="F:ATP binding"/>
    <property type="evidence" value="ECO:0007669"/>
    <property type="project" value="UniProtKB-KW"/>
</dbReference>
<dbReference type="GO" id="GO:0016020">
    <property type="term" value="C:membrane"/>
    <property type="evidence" value="ECO:0007669"/>
    <property type="project" value="TreeGrafter"/>
</dbReference>
<keyword evidence="6 7" id="KW-0067">ATP-binding</keyword>
<dbReference type="GeneID" id="103511423"/>
<dbReference type="Proteomes" id="UP000079169">
    <property type="component" value="Unplaced"/>
</dbReference>
<feature type="domain" description="DAGKc" evidence="8">
    <location>
        <begin position="46"/>
        <end position="180"/>
    </location>
</feature>
<gene>
    <name evidence="10" type="primary">LOC103511423</name>
</gene>
<evidence type="ECO:0000256" key="4">
    <source>
        <dbReference type="ARBA" id="ARBA00022741"/>
    </source>
</evidence>
<evidence type="ECO:0000256" key="6">
    <source>
        <dbReference type="ARBA" id="ARBA00022840"/>
    </source>
</evidence>
<dbReference type="SMART" id="SM00046">
    <property type="entry name" value="DAGKc"/>
    <property type="match status" value="1"/>
</dbReference>
<dbReference type="InterPro" id="IPR017438">
    <property type="entry name" value="ATP-NAD_kinase_N"/>
</dbReference>
<evidence type="ECO:0000313" key="10">
    <source>
        <dbReference type="RefSeq" id="XP_026680991.1"/>
    </source>
</evidence>
<dbReference type="InterPro" id="IPR001206">
    <property type="entry name" value="Diacylglycerol_kinase_cat_dom"/>
</dbReference>
<evidence type="ECO:0000256" key="5">
    <source>
        <dbReference type="ARBA" id="ARBA00022777"/>
    </source>
</evidence>
<dbReference type="AlphaFoldDB" id="A0A3Q0IXL6"/>
<evidence type="ECO:0000256" key="2">
    <source>
        <dbReference type="ARBA" id="ARBA00009280"/>
    </source>
</evidence>
<proteinExistence type="inferred from homology"/>
<accession>A0A3Q0IXL6</accession>
<name>A0A3Q0IXL6_DIACI</name>
<evidence type="ECO:0000256" key="7">
    <source>
        <dbReference type="RuleBase" id="RU361128"/>
    </source>
</evidence>
<dbReference type="GO" id="GO:0004143">
    <property type="term" value="F:ATP-dependent diacylglycerol kinase activity"/>
    <property type="evidence" value="ECO:0007669"/>
    <property type="project" value="UniProtKB-EC"/>
</dbReference>
<dbReference type="EC" id="2.7.1.107" evidence="7"/>
<dbReference type="PaxDb" id="121845-A0A3Q0IXL6"/>
<dbReference type="RefSeq" id="XP_026680991.1">
    <property type="nucleotide sequence ID" value="XM_026825190.1"/>
</dbReference>
<evidence type="ECO:0000259" key="8">
    <source>
        <dbReference type="PROSITE" id="PS50146"/>
    </source>
</evidence>
<dbReference type="PANTHER" id="PTHR11255:SF118">
    <property type="entry name" value="DIACYLGLYCEROL KINASE EPSILON"/>
    <property type="match status" value="1"/>
</dbReference>
<dbReference type="SMART" id="SM00045">
    <property type="entry name" value="DAGKa"/>
    <property type="match status" value="1"/>
</dbReference>
<dbReference type="KEGG" id="dci:103511423"/>
<comment type="catalytic activity">
    <reaction evidence="1 7">
        <text>a 1,2-diacyl-sn-glycerol + ATP = a 1,2-diacyl-sn-glycero-3-phosphate + ADP + H(+)</text>
        <dbReference type="Rhea" id="RHEA:10272"/>
        <dbReference type="ChEBI" id="CHEBI:15378"/>
        <dbReference type="ChEBI" id="CHEBI:17815"/>
        <dbReference type="ChEBI" id="CHEBI:30616"/>
        <dbReference type="ChEBI" id="CHEBI:58608"/>
        <dbReference type="ChEBI" id="CHEBI:456216"/>
        <dbReference type="EC" id="2.7.1.107"/>
    </reaction>
</comment>
<dbReference type="GO" id="GO:0007200">
    <property type="term" value="P:phospholipase C-activating G protein-coupled receptor signaling pathway"/>
    <property type="evidence" value="ECO:0007669"/>
    <property type="project" value="InterPro"/>
</dbReference>
<keyword evidence="4 7" id="KW-0547">Nucleotide-binding</keyword>